<dbReference type="Proteomes" id="UP000233769">
    <property type="component" value="Chromosome tk0001"/>
</dbReference>
<evidence type="ECO:0000256" key="1">
    <source>
        <dbReference type="SAM" id="MobiDB-lite"/>
    </source>
</evidence>
<sequence length="58" mass="6160">MYRAFPVASGTLDQMRLRWRGGGSFVFPCQRPSVAARGRAHPPVDGNGAAGTHDDASC</sequence>
<dbReference type="AlphaFoldDB" id="A0A2N9AJP5"/>
<accession>A0A2N9AJP5</accession>
<protein>
    <submittedName>
        <fullName evidence="2">Uncharacterized protein</fullName>
    </submittedName>
</protein>
<dbReference type="EMBL" id="LT962688">
    <property type="protein sequence ID" value="SOR27442.1"/>
    <property type="molecule type" value="Genomic_DNA"/>
</dbReference>
<reference evidence="3" key="1">
    <citation type="submission" date="2017-10" db="EMBL/GenBank/DDBJ databases">
        <authorList>
            <person name="Regsiter A."/>
            <person name="William W."/>
        </authorList>
    </citation>
    <scope>NUCLEOTIDE SEQUENCE [LARGE SCALE GENOMIC DNA]</scope>
</reference>
<feature type="region of interest" description="Disordered" evidence="1">
    <location>
        <begin position="36"/>
        <end position="58"/>
    </location>
</feature>
<gene>
    <name evidence="2" type="ORF">TK0001_0840</name>
</gene>
<name>A0A2N9AJP5_METEX</name>
<evidence type="ECO:0000313" key="2">
    <source>
        <dbReference type="EMBL" id="SOR27442.1"/>
    </source>
</evidence>
<proteinExistence type="predicted"/>
<organism evidence="2 3">
    <name type="scientific">Methylorubrum extorquens</name>
    <name type="common">Methylobacterium dichloromethanicum</name>
    <name type="synonym">Methylobacterium extorquens</name>
    <dbReference type="NCBI Taxonomy" id="408"/>
    <lineage>
        <taxon>Bacteria</taxon>
        <taxon>Pseudomonadati</taxon>
        <taxon>Pseudomonadota</taxon>
        <taxon>Alphaproteobacteria</taxon>
        <taxon>Hyphomicrobiales</taxon>
        <taxon>Methylobacteriaceae</taxon>
        <taxon>Methylorubrum</taxon>
    </lineage>
</organism>
<evidence type="ECO:0000313" key="3">
    <source>
        <dbReference type="Proteomes" id="UP000233769"/>
    </source>
</evidence>